<feature type="region of interest" description="Disordered" evidence="1">
    <location>
        <begin position="1"/>
        <end position="93"/>
    </location>
</feature>
<feature type="compositionally biased region" description="Basic and acidic residues" evidence="1">
    <location>
        <begin position="56"/>
        <end position="80"/>
    </location>
</feature>
<dbReference type="AlphaFoldDB" id="A0A0E0LNX1"/>
<keyword evidence="3" id="KW-1185">Reference proteome</keyword>
<dbReference type="Gramene" id="OPUNC07G22440.1">
    <property type="protein sequence ID" value="OPUNC07G22440.1"/>
    <property type="gene ID" value="OPUNC07G22440"/>
</dbReference>
<name>A0A0E0LNX1_ORYPU</name>
<feature type="compositionally biased region" description="Gly residues" evidence="1">
    <location>
        <begin position="18"/>
        <end position="29"/>
    </location>
</feature>
<reference evidence="2" key="2">
    <citation type="submission" date="2018-05" db="EMBL/GenBank/DDBJ databases">
        <title>OpunRS2 (Oryza punctata Reference Sequence Version 2).</title>
        <authorList>
            <person name="Zhang J."/>
            <person name="Kudrna D."/>
            <person name="Lee S."/>
            <person name="Talag J."/>
            <person name="Welchert J."/>
            <person name="Wing R.A."/>
        </authorList>
    </citation>
    <scope>NUCLEOTIDE SEQUENCE [LARGE SCALE GENOMIC DNA]</scope>
</reference>
<accession>A0A0E0LNX1</accession>
<organism evidence="2">
    <name type="scientific">Oryza punctata</name>
    <name type="common">Red rice</name>
    <dbReference type="NCBI Taxonomy" id="4537"/>
    <lineage>
        <taxon>Eukaryota</taxon>
        <taxon>Viridiplantae</taxon>
        <taxon>Streptophyta</taxon>
        <taxon>Embryophyta</taxon>
        <taxon>Tracheophyta</taxon>
        <taxon>Spermatophyta</taxon>
        <taxon>Magnoliopsida</taxon>
        <taxon>Liliopsida</taxon>
        <taxon>Poales</taxon>
        <taxon>Poaceae</taxon>
        <taxon>BOP clade</taxon>
        <taxon>Oryzoideae</taxon>
        <taxon>Oryzeae</taxon>
        <taxon>Oryzinae</taxon>
        <taxon>Oryza</taxon>
    </lineage>
</organism>
<evidence type="ECO:0000313" key="2">
    <source>
        <dbReference type="EnsemblPlants" id="OPUNC07G22440.1"/>
    </source>
</evidence>
<sequence>MARLVVARESGRVEEEGQGGAPRGDGGLGKRSWGAARRRPREEEATIVRTTAAPRQGRDNSKGRTMRRAESKGKGGERRRCSPCGSRVAARREWPTASTIGSRFILGSWFVLACQVLEHIHRGEVAGNI</sequence>
<dbReference type="EnsemblPlants" id="OPUNC07G22440.1">
    <property type="protein sequence ID" value="OPUNC07G22440.1"/>
    <property type="gene ID" value="OPUNC07G22440"/>
</dbReference>
<evidence type="ECO:0000256" key="1">
    <source>
        <dbReference type="SAM" id="MobiDB-lite"/>
    </source>
</evidence>
<protein>
    <submittedName>
        <fullName evidence="2">Uncharacterized protein</fullName>
    </submittedName>
</protein>
<dbReference type="Proteomes" id="UP000026962">
    <property type="component" value="Chromosome 7"/>
</dbReference>
<dbReference type="HOGENOM" id="CLU_1952332_0_0_1"/>
<reference evidence="2" key="1">
    <citation type="submission" date="2015-04" db="UniProtKB">
        <authorList>
            <consortium name="EnsemblPlants"/>
        </authorList>
    </citation>
    <scope>IDENTIFICATION</scope>
</reference>
<proteinExistence type="predicted"/>
<evidence type="ECO:0000313" key="3">
    <source>
        <dbReference type="Proteomes" id="UP000026962"/>
    </source>
</evidence>